<dbReference type="InterPro" id="IPR025833">
    <property type="entry name" value="GDYXXLXY"/>
</dbReference>
<keyword evidence="1" id="KW-0472">Membrane</keyword>
<sequence length="219" mass="25506">MKRYLTKQQLKFLDQELQYHQKSGLISEAQRLDILSVYEPQQQLSFVRIILTIGALLVGLGILSFIASNWAELGKLTKFSMILTIFLGPYDPRDLLRGDHVILKYQISEIPVSMLPSELRETERDSFEEVYVLLKKNGNHYDFNNVKLYKPDTGYYLKGKLQYFSKNQRDQEVAHIDYSLDKFFVPENTGMELEDKSHRGELTARVKILNGYAYLINVE</sequence>
<evidence type="ECO:0000256" key="1">
    <source>
        <dbReference type="SAM" id="Phobius"/>
    </source>
</evidence>
<dbReference type="OrthoDB" id="4868247at2"/>
<organism evidence="2 3">
    <name type="scientific">Desulforamulus reducens (strain ATCC BAA-1160 / DSM 100696 / MI-1)</name>
    <name type="common">Desulfotomaculum reducens</name>
    <dbReference type="NCBI Taxonomy" id="349161"/>
    <lineage>
        <taxon>Bacteria</taxon>
        <taxon>Bacillati</taxon>
        <taxon>Bacillota</taxon>
        <taxon>Clostridia</taxon>
        <taxon>Eubacteriales</taxon>
        <taxon>Peptococcaceae</taxon>
        <taxon>Desulforamulus</taxon>
    </lineage>
</organism>
<feature type="transmembrane region" description="Helical" evidence="1">
    <location>
        <begin position="46"/>
        <end position="71"/>
    </location>
</feature>
<dbReference type="HOGENOM" id="CLU_1259749_0_0_9"/>
<dbReference type="eggNOG" id="COG4929">
    <property type="taxonomic scope" value="Bacteria"/>
</dbReference>
<evidence type="ECO:0000313" key="2">
    <source>
        <dbReference type="EMBL" id="ABO50354.1"/>
    </source>
</evidence>
<evidence type="ECO:0000313" key="3">
    <source>
        <dbReference type="Proteomes" id="UP000001556"/>
    </source>
</evidence>
<dbReference type="EMBL" id="CP000612">
    <property type="protein sequence ID" value="ABO50354.1"/>
    <property type="molecule type" value="Genomic_DNA"/>
</dbReference>
<name>A4J5K1_DESRM</name>
<reference evidence="2 3" key="1">
    <citation type="submission" date="2007-03" db="EMBL/GenBank/DDBJ databases">
        <title>Complete sequence of Desulfotomaculum reducens MI-1.</title>
        <authorList>
            <consortium name="US DOE Joint Genome Institute"/>
            <person name="Copeland A."/>
            <person name="Lucas S."/>
            <person name="Lapidus A."/>
            <person name="Barry K."/>
            <person name="Detter J.C."/>
            <person name="Glavina del Rio T."/>
            <person name="Hammon N."/>
            <person name="Israni S."/>
            <person name="Dalin E."/>
            <person name="Tice H."/>
            <person name="Pitluck S."/>
            <person name="Sims D."/>
            <person name="Brettin T."/>
            <person name="Bruce D."/>
            <person name="Han C."/>
            <person name="Tapia R."/>
            <person name="Schmutz J."/>
            <person name="Larimer F."/>
            <person name="Land M."/>
            <person name="Hauser L."/>
            <person name="Kyrpides N."/>
            <person name="Kim E."/>
            <person name="Tebo B.M."/>
            <person name="Richardson P."/>
        </authorList>
    </citation>
    <scope>NUCLEOTIDE SEQUENCE [LARGE SCALE GENOMIC DNA]</scope>
    <source>
        <strain evidence="2 3">MI-1</strain>
    </source>
</reference>
<keyword evidence="1" id="KW-1133">Transmembrane helix</keyword>
<gene>
    <name evidence="2" type="ordered locus">Dred_1829</name>
</gene>
<dbReference type="Proteomes" id="UP000001556">
    <property type="component" value="Chromosome"/>
</dbReference>
<dbReference type="KEGG" id="drm:Dred_1829"/>
<keyword evidence="3" id="KW-1185">Reference proteome</keyword>
<dbReference type="eggNOG" id="COG4872">
    <property type="taxonomic scope" value="Bacteria"/>
</dbReference>
<dbReference type="AlphaFoldDB" id="A4J5K1"/>
<protein>
    <submittedName>
        <fullName evidence="2">Uncharacterized protein</fullName>
    </submittedName>
</protein>
<dbReference type="STRING" id="349161.Dred_1829"/>
<dbReference type="Pfam" id="PF14345">
    <property type="entry name" value="GDYXXLXY"/>
    <property type="match status" value="1"/>
</dbReference>
<dbReference type="RefSeq" id="WP_011878166.1">
    <property type="nucleotide sequence ID" value="NC_009253.1"/>
</dbReference>
<accession>A4J5K1</accession>
<proteinExistence type="predicted"/>
<keyword evidence="1" id="KW-0812">Transmembrane</keyword>